<dbReference type="GO" id="GO:0043709">
    <property type="term" value="P:cell adhesion involved in single-species biofilm formation"/>
    <property type="evidence" value="ECO:0007669"/>
    <property type="project" value="TreeGrafter"/>
</dbReference>
<keyword evidence="4" id="KW-0472">Membrane</keyword>
<dbReference type="CDD" id="cd01949">
    <property type="entry name" value="GGDEF"/>
    <property type="match status" value="1"/>
</dbReference>
<organism evidence="6 7">
    <name type="scientific">Shewanella piezotolerans (strain WP3 / JCM 13877)</name>
    <dbReference type="NCBI Taxonomy" id="225849"/>
    <lineage>
        <taxon>Bacteria</taxon>
        <taxon>Pseudomonadati</taxon>
        <taxon>Pseudomonadota</taxon>
        <taxon>Gammaproteobacteria</taxon>
        <taxon>Alteromonadales</taxon>
        <taxon>Shewanellaceae</taxon>
        <taxon>Shewanella</taxon>
    </lineage>
</organism>
<dbReference type="EC" id="2.7.7.65" evidence="2"/>
<dbReference type="PROSITE" id="PS50887">
    <property type="entry name" value="GGDEF"/>
    <property type="match status" value="1"/>
</dbReference>
<dbReference type="HOGENOM" id="CLU_036190_0_0_6"/>
<dbReference type="PANTHER" id="PTHR45138">
    <property type="entry name" value="REGULATORY COMPONENTS OF SENSORY TRANSDUCTION SYSTEM"/>
    <property type="match status" value="1"/>
</dbReference>
<dbReference type="GO" id="GO:0052621">
    <property type="term" value="F:diguanylate cyclase activity"/>
    <property type="evidence" value="ECO:0007669"/>
    <property type="project" value="UniProtKB-EC"/>
</dbReference>
<proteinExistence type="predicted"/>
<dbReference type="NCBIfam" id="TIGR00254">
    <property type="entry name" value="GGDEF"/>
    <property type="match status" value="1"/>
</dbReference>
<protein>
    <recommendedName>
        <fullName evidence="2">diguanylate cyclase</fullName>
        <ecNumber evidence="2">2.7.7.65</ecNumber>
    </recommendedName>
</protein>
<gene>
    <name evidence="6" type="ordered locus">swp_3557</name>
</gene>
<dbReference type="FunFam" id="3.30.70.270:FF:000001">
    <property type="entry name" value="Diguanylate cyclase domain protein"/>
    <property type="match status" value="1"/>
</dbReference>
<evidence type="ECO:0000256" key="4">
    <source>
        <dbReference type="SAM" id="Phobius"/>
    </source>
</evidence>
<comment type="cofactor">
    <cofactor evidence="1">
        <name>Mg(2+)</name>
        <dbReference type="ChEBI" id="CHEBI:18420"/>
    </cofactor>
</comment>
<dbReference type="Proteomes" id="UP000000753">
    <property type="component" value="Chromosome"/>
</dbReference>
<comment type="catalytic activity">
    <reaction evidence="3">
        <text>2 GTP = 3',3'-c-di-GMP + 2 diphosphate</text>
        <dbReference type="Rhea" id="RHEA:24898"/>
        <dbReference type="ChEBI" id="CHEBI:33019"/>
        <dbReference type="ChEBI" id="CHEBI:37565"/>
        <dbReference type="ChEBI" id="CHEBI:58805"/>
        <dbReference type="EC" id="2.7.7.65"/>
    </reaction>
</comment>
<dbReference type="InterPro" id="IPR029787">
    <property type="entry name" value="Nucleotide_cyclase"/>
</dbReference>
<dbReference type="eggNOG" id="COG3706">
    <property type="taxonomic scope" value="Bacteria"/>
</dbReference>
<reference evidence="6 7" key="1">
    <citation type="journal article" date="2008" name="PLoS ONE">
        <title>Environmental adaptation: genomic analysis of the piezotolerant and psychrotolerant deep-sea iron reducing bacterium Shewanella piezotolerans WP3.</title>
        <authorList>
            <person name="Wang F."/>
            <person name="Wang J."/>
            <person name="Jian H."/>
            <person name="Zhang B."/>
            <person name="Li S."/>
            <person name="Wang F."/>
            <person name="Zeng X."/>
            <person name="Gao L."/>
            <person name="Bartlett D.H."/>
            <person name="Yu J."/>
            <person name="Hu S."/>
            <person name="Xiao X."/>
        </authorList>
    </citation>
    <scope>NUCLEOTIDE SEQUENCE [LARGE SCALE GENOMIC DNA]</scope>
    <source>
        <strain evidence="7">WP3 / JCM 13877</strain>
    </source>
</reference>
<dbReference type="EMBL" id="CP000472">
    <property type="protein sequence ID" value="ACJ30249.1"/>
    <property type="molecule type" value="Genomic_DNA"/>
</dbReference>
<sequence>MTLRTLSFNQLQIRVFTIIVMLFTAVIFSYRFFIQIPQLEATMLKLSERELNSMIFAIKRINKPMVTLNYDYAVWDETFEYVLQPTSKHSLRYLVENFLNDTFIRLEIDGVFILNSQAELLYSKGFHHKNEHALTFNLHQFGTFPENRVLIDTPYDGKKVLAKTGVVSTLSGPALYSSTPILLSDKSLPSNGFLIFIRLINQELVNEISQFTATPVVMTPISSQQEAKGLKDWDAEVELTQILPFSQRVIRNTKGEAILKLTLYHTNSQAPSIWGIGMISLFFAMIMLLITVYLLLSGFIIRPVQRLARNIKAMDKKQKYKELPKNYIITELRKISFHFNALLGTVQRQNTLLSHQVYVDELTQIANRRAFELHLATQIQLLKRQNIGFTLILGDIDYFKKYNDTLGHLAGDEALKEVAKMLEQHFKRAEDMCARFGGEEFIMLYSDIPFAPLERKLSEILQSLQHRALPHPSSEVSDYITVSFGVCQVLPMPNHSYQDNSFITGKQITEMADKALYQAKESGRNQYYKVTITANDIPSDNKD</sequence>
<dbReference type="RefSeq" id="WP_020913596.1">
    <property type="nucleotide sequence ID" value="NC_011566.1"/>
</dbReference>
<dbReference type="SMART" id="SM00267">
    <property type="entry name" value="GGDEF"/>
    <property type="match status" value="1"/>
</dbReference>
<feature type="domain" description="GGDEF" evidence="5">
    <location>
        <begin position="387"/>
        <end position="532"/>
    </location>
</feature>
<dbReference type="KEGG" id="swp:swp_3557"/>
<feature type="transmembrane region" description="Helical" evidence="4">
    <location>
        <begin position="12"/>
        <end position="33"/>
    </location>
</feature>
<evidence type="ECO:0000256" key="1">
    <source>
        <dbReference type="ARBA" id="ARBA00001946"/>
    </source>
</evidence>
<evidence type="ECO:0000256" key="3">
    <source>
        <dbReference type="ARBA" id="ARBA00034247"/>
    </source>
</evidence>
<dbReference type="PANTHER" id="PTHR45138:SF9">
    <property type="entry name" value="DIGUANYLATE CYCLASE DGCM-RELATED"/>
    <property type="match status" value="1"/>
</dbReference>
<dbReference type="AlphaFoldDB" id="B8CQB9"/>
<evidence type="ECO:0000256" key="2">
    <source>
        <dbReference type="ARBA" id="ARBA00012528"/>
    </source>
</evidence>
<keyword evidence="7" id="KW-1185">Reference proteome</keyword>
<keyword evidence="4" id="KW-1133">Transmembrane helix</keyword>
<keyword evidence="4" id="KW-0812">Transmembrane</keyword>
<name>B8CQB9_SHEPW</name>
<dbReference type="InterPro" id="IPR043128">
    <property type="entry name" value="Rev_trsase/Diguanyl_cyclase"/>
</dbReference>
<dbReference type="InterPro" id="IPR007892">
    <property type="entry name" value="CHASE4"/>
</dbReference>
<dbReference type="Pfam" id="PF05228">
    <property type="entry name" value="CHASE4"/>
    <property type="match status" value="1"/>
</dbReference>
<dbReference type="OrthoDB" id="9812260at2"/>
<dbReference type="InterPro" id="IPR000160">
    <property type="entry name" value="GGDEF_dom"/>
</dbReference>
<accession>B8CQB9</accession>
<evidence type="ECO:0000313" key="7">
    <source>
        <dbReference type="Proteomes" id="UP000000753"/>
    </source>
</evidence>
<evidence type="ECO:0000313" key="6">
    <source>
        <dbReference type="EMBL" id="ACJ30249.1"/>
    </source>
</evidence>
<dbReference type="GO" id="GO:1902201">
    <property type="term" value="P:negative regulation of bacterial-type flagellum-dependent cell motility"/>
    <property type="evidence" value="ECO:0007669"/>
    <property type="project" value="TreeGrafter"/>
</dbReference>
<feature type="transmembrane region" description="Helical" evidence="4">
    <location>
        <begin position="273"/>
        <end position="296"/>
    </location>
</feature>
<dbReference type="GO" id="GO:0005886">
    <property type="term" value="C:plasma membrane"/>
    <property type="evidence" value="ECO:0007669"/>
    <property type="project" value="TreeGrafter"/>
</dbReference>
<dbReference type="STRING" id="225849.swp_3557"/>
<evidence type="ECO:0000259" key="5">
    <source>
        <dbReference type="PROSITE" id="PS50887"/>
    </source>
</evidence>
<dbReference type="Gene3D" id="3.30.70.270">
    <property type="match status" value="1"/>
</dbReference>
<dbReference type="SUPFAM" id="SSF55073">
    <property type="entry name" value="Nucleotide cyclase"/>
    <property type="match status" value="1"/>
</dbReference>
<dbReference type="Pfam" id="PF00990">
    <property type="entry name" value="GGDEF"/>
    <property type="match status" value="1"/>
</dbReference>
<dbReference type="InterPro" id="IPR050469">
    <property type="entry name" value="Diguanylate_Cyclase"/>
</dbReference>